<reference evidence="2" key="1">
    <citation type="journal article" date="2019" name="Int. J. Syst. Evol. Microbiol.">
        <title>The Global Catalogue of Microorganisms (GCM) 10K type strain sequencing project: providing services to taxonomists for standard genome sequencing and annotation.</title>
        <authorList>
            <consortium name="The Broad Institute Genomics Platform"/>
            <consortium name="The Broad Institute Genome Sequencing Center for Infectious Disease"/>
            <person name="Wu L."/>
            <person name="Ma J."/>
        </authorList>
    </citation>
    <scope>NUCLEOTIDE SEQUENCE [LARGE SCALE GENOMIC DNA]</scope>
    <source>
        <strain evidence="2">JCM 6833</strain>
    </source>
</reference>
<dbReference type="Proteomes" id="UP001501509">
    <property type="component" value="Unassembled WGS sequence"/>
</dbReference>
<protein>
    <recommendedName>
        <fullName evidence="3">Extracellular solute-binding protein</fullName>
    </recommendedName>
</protein>
<evidence type="ECO:0008006" key="3">
    <source>
        <dbReference type="Google" id="ProtNLM"/>
    </source>
</evidence>
<dbReference type="Pfam" id="PF13416">
    <property type="entry name" value="SBP_bac_8"/>
    <property type="match status" value="1"/>
</dbReference>
<dbReference type="InterPro" id="IPR006311">
    <property type="entry name" value="TAT_signal"/>
</dbReference>
<keyword evidence="2" id="KW-1185">Reference proteome</keyword>
<evidence type="ECO:0000313" key="1">
    <source>
        <dbReference type="EMBL" id="GAA2630271.1"/>
    </source>
</evidence>
<sequence length="465" mass="50543">MSGQLSRRGFLGSTALAGAAGLAAGCASESGGPQGRDPGQAPKEVFAAPTRKLSGSLSVLMWSHFVPRHDRWFDKFAAEWGKRVGVTVRVDHVNTVDIPRRAASEIQARQGHDVIQHISPFSQYEPSVLDMADVVQEATRRWGPQLELCRKSSYNPNTKRFYAYCPGWSPDPGNYRKSMWEKVGLPNGPGSWDELLRGASEVKRTTGVPCGLGLSPESDSNMAARALLWSFGASEQDRHEKIVLNSDAAVAAVDFMTRLWKQAETNEVFSWTPASNNQAMIAGRSSYILNSISAWRTAMGTNAAIGDDIFFVPALRGPRAAMAAQHVIQQWIIPRHAKNADAAKEFLLHYTANFPAVTYHSEVYDLPAWPSLVPQLNGWLDKDPFGAKPAGKLALLKTAASWSANIGYPGPSNPAIGEVFNTNVLPTMFGRAARGQVSAREAVAEADGRINAIFKSWRARGLVGG</sequence>
<dbReference type="EMBL" id="BAAATD010000015">
    <property type="protein sequence ID" value="GAA2630271.1"/>
    <property type="molecule type" value="Genomic_DNA"/>
</dbReference>
<dbReference type="PROSITE" id="PS51257">
    <property type="entry name" value="PROKAR_LIPOPROTEIN"/>
    <property type="match status" value="1"/>
</dbReference>
<dbReference type="PROSITE" id="PS51318">
    <property type="entry name" value="TAT"/>
    <property type="match status" value="1"/>
</dbReference>
<dbReference type="NCBIfam" id="TIGR01409">
    <property type="entry name" value="TAT_signal_seq"/>
    <property type="match status" value="1"/>
</dbReference>
<organism evidence="1 2">
    <name type="scientific">Actinomadura fulvescens</name>
    <dbReference type="NCBI Taxonomy" id="46160"/>
    <lineage>
        <taxon>Bacteria</taxon>
        <taxon>Bacillati</taxon>
        <taxon>Actinomycetota</taxon>
        <taxon>Actinomycetes</taxon>
        <taxon>Streptosporangiales</taxon>
        <taxon>Thermomonosporaceae</taxon>
        <taxon>Actinomadura</taxon>
    </lineage>
</organism>
<dbReference type="Gene3D" id="3.40.190.10">
    <property type="entry name" value="Periplasmic binding protein-like II"/>
    <property type="match status" value="1"/>
</dbReference>
<dbReference type="InterPro" id="IPR019546">
    <property type="entry name" value="TAT_signal_bac_arc"/>
</dbReference>
<proteinExistence type="predicted"/>
<dbReference type="PANTHER" id="PTHR43649">
    <property type="entry name" value="ARABINOSE-BINDING PROTEIN-RELATED"/>
    <property type="match status" value="1"/>
</dbReference>
<comment type="caution">
    <text evidence="1">The sequence shown here is derived from an EMBL/GenBank/DDBJ whole genome shotgun (WGS) entry which is preliminary data.</text>
</comment>
<accession>A0ABP6CXL8</accession>
<dbReference type="RefSeq" id="WP_344547720.1">
    <property type="nucleotide sequence ID" value="NZ_BAAATD010000015.1"/>
</dbReference>
<dbReference type="SUPFAM" id="SSF53850">
    <property type="entry name" value="Periplasmic binding protein-like II"/>
    <property type="match status" value="1"/>
</dbReference>
<dbReference type="PANTHER" id="PTHR43649:SF12">
    <property type="entry name" value="DIACETYLCHITOBIOSE BINDING PROTEIN DASA"/>
    <property type="match status" value="1"/>
</dbReference>
<evidence type="ECO:0000313" key="2">
    <source>
        <dbReference type="Proteomes" id="UP001501509"/>
    </source>
</evidence>
<gene>
    <name evidence="1" type="ORF">GCM10010411_80050</name>
</gene>
<name>A0ABP6CXL8_9ACTN</name>
<dbReference type="InterPro" id="IPR006059">
    <property type="entry name" value="SBP"/>
</dbReference>
<dbReference type="InterPro" id="IPR050490">
    <property type="entry name" value="Bact_solute-bd_prot1"/>
</dbReference>